<dbReference type="AlphaFoldDB" id="A0A8H5HLG5"/>
<dbReference type="OrthoDB" id="198652at2759"/>
<evidence type="ECO:0000313" key="3">
    <source>
        <dbReference type="Proteomes" id="UP000518752"/>
    </source>
</evidence>
<dbReference type="Pfam" id="PF20263">
    <property type="entry name" value="LYRM2-like"/>
    <property type="match status" value="1"/>
</dbReference>
<sequence length="320" mass="37183">MPLASLYRKYLRQVRGLPHYYLRYFFQIKASDDFRAIAKTPLHKKHLWESKIKRVSRDLRRIEQALEGRLDKFNYVLDLAYGRRGKLKWELMEPFLAQPRTHLPDPMIPGVHDSYSPVYSPELTALLTHGIARAIGKPIDTLPPTLSLRANPRSEEARLLGPLSKRLEHNTRWRYFTREWKKVHPPLEVSVRQKDGLLSRHAADVEVTGAKAGGFQNMGIFRDIEKIVIPGPTSVTRRERLFARVKPSSTTDRCHRSPWLRRRYQALLGRIPVLTYNSPHKNFNVSLHPSSLSVLARMSAHRRPVVDPVNLVWFEYGYNS</sequence>
<organism evidence="2 3">
    <name type="scientific">Collybiopsis confluens</name>
    <dbReference type="NCBI Taxonomy" id="2823264"/>
    <lineage>
        <taxon>Eukaryota</taxon>
        <taxon>Fungi</taxon>
        <taxon>Dikarya</taxon>
        <taxon>Basidiomycota</taxon>
        <taxon>Agaricomycotina</taxon>
        <taxon>Agaricomycetes</taxon>
        <taxon>Agaricomycetidae</taxon>
        <taxon>Agaricales</taxon>
        <taxon>Marasmiineae</taxon>
        <taxon>Omphalotaceae</taxon>
        <taxon>Collybiopsis</taxon>
    </lineage>
</organism>
<accession>A0A8H5HLG5</accession>
<dbReference type="InterPro" id="IPR046896">
    <property type="entry name" value="Cup1-like_N"/>
</dbReference>
<reference evidence="2 3" key="1">
    <citation type="journal article" date="2020" name="ISME J.">
        <title>Uncovering the hidden diversity of litter-decomposition mechanisms in mushroom-forming fungi.</title>
        <authorList>
            <person name="Floudas D."/>
            <person name="Bentzer J."/>
            <person name="Ahren D."/>
            <person name="Johansson T."/>
            <person name="Persson P."/>
            <person name="Tunlid A."/>
        </authorList>
    </citation>
    <scope>NUCLEOTIDE SEQUENCE [LARGE SCALE GENOMIC DNA]</scope>
    <source>
        <strain evidence="2 3">CBS 406.79</strain>
    </source>
</reference>
<comment type="caution">
    <text evidence="2">The sequence shown here is derived from an EMBL/GenBank/DDBJ whole genome shotgun (WGS) entry which is preliminary data.</text>
</comment>
<proteinExistence type="predicted"/>
<feature type="domain" description="LYR motif-containing protein Cup1-like N-terminal" evidence="1">
    <location>
        <begin position="6"/>
        <end position="92"/>
    </location>
</feature>
<dbReference type="EMBL" id="JAACJN010000040">
    <property type="protein sequence ID" value="KAF5385528.1"/>
    <property type="molecule type" value="Genomic_DNA"/>
</dbReference>
<dbReference type="Proteomes" id="UP000518752">
    <property type="component" value="Unassembled WGS sequence"/>
</dbReference>
<gene>
    <name evidence="2" type="ORF">D9757_005436</name>
</gene>
<name>A0A8H5HLG5_9AGAR</name>
<keyword evidence="3" id="KW-1185">Reference proteome</keyword>
<evidence type="ECO:0000259" key="1">
    <source>
        <dbReference type="Pfam" id="PF20263"/>
    </source>
</evidence>
<protein>
    <recommendedName>
        <fullName evidence="1">LYR motif-containing protein Cup1-like N-terminal domain-containing protein</fullName>
    </recommendedName>
</protein>
<evidence type="ECO:0000313" key="2">
    <source>
        <dbReference type="EMBL" id="KAF5385528.1"/>
    </source>
</evidence>